<dbReference type="Proteomes" id="UP000234474">
    <property type="component" value="Unassembled WGS sequence"/>
</dbReference>
<evidence type="ECO:0000313" key="1">
    <source>
        <dbReference type="EMBL" id="PKX93920.1"/>
    </source>
</evidence>
<proteinExistence type="predicted"/>
<accession>A0A2I1C8G4</accession>
<evidence type="ECO:0000313" key="2">
    <source>
        <dbReference type="Proteomes" id="UP000234474"/>
    </source>
</evidence>
<reference evidence="2" key="1">
    <citation type="journal article" date="2018" name="Proc. Natl. Acad. Sci. U.S.A.">
        <title>Linking secondary metabolites to gene clusters through genome sequencing of six diverse Aspergillus species.</title>
        <authorList>
            <person name="Kaerboelling I."/>
            <person name="Vesth T.C."/>
            <person name="Frisvad J.C."/>
            <person name="Nybo J.L."/>
            <person name="Theobald S."/>
            <person name="Kuo A."/>
            <person name="Bowyer P."/>
            <person name="Matsuda Y."/>
            <person name="Mondo S."/>
            <person name="Lyhne E.K."/>
            <person name="Kogle M.E."/>
            <person name="Clum A."/>
            <person name="Lipzen A."/>
            <person name="Salamov A."/>
            <person name="Ngan C.Y."/>
            <person name="Daum C."/>
            <person name="Chiniquy J."/>
            <person name="Barry K."/>
            <person name="LaButti K."/>
            <person name="Haridas S."/>
            <person name="Simmons B.A."/>
            <person name="Magnuson J.K."/>
            <person name="Mortensen U.H."/>
            <person name="Larsen T.O."/>
            <person name="Grigoriev I.V."/>
            <person name="Baker S.E."/>
            <person name="Andersen M.R."/>
        </authorList>
    </citation>
    <scope>NUCLEOTIDE SEQUENCE [LARGE SCALE GENOMIC DNA]</scope>
    <source>
        <strain evidence="2">IBT 16806</strain>
    </source>
</reference>
<protein>
    <submittedName>
        <fullName evidence="1">Uncharacterized protein</fullName>
    </submittedName>
</protein>
<dbReference type="AlphaFoldDB" id="A0A2I1C8G4"/>
<dbReference type="GeneID" id="36528539"/>
<sequence length="74" mass="8319">MALVCCSAPALVTYPICIGWDLDGFWISGLSLVRGVFIEHTNNAAICRHQDIRDIQQSPGDWVSHIRFIYIVTN</sequence>
<dbReference type="EMBL" id="MSZS01000004">
    <property type="protein sequence ID" value="PKX93920.1"/>
    <property type="molecule type" value="Genomic_DNA"/>
</dbReference>
<gene>
    <name evidence="1" type="ORF">P174DRAFT_165103</name>
</gene>
<organism evidence="1 2">
    <name type="scientific">Aspergillus novofumigatus (strain IBT 16806)</name>
    <dbReference type="NCBI Taxonomy" id="1392255"/>
    <lineage>
        <taxon>Eukaryota</taxon>
        <taxon>Fungi</taxon>
        <taxon>Dikarya</taxon>
        <taxon>Ascomycota</taxon>
        <taxon>Pezizomycotina</taxon>
        <taxon>Eurotiomycetes</taxon>
        <taxon>Eurotiomycetidae</taxon>
        <taxon>Eurotiales</taxon>
        <taxon>Aspergillaceae</taxon>
        <taxon>Aspergillus</taxon>
        <taxon>Aspergillus subgen. Fumigati</taxon>
    </lineage>
</organism>
<comment type="caution">
    <text evidence="1">The sequence shown here is derived from an EMBL/GenBank/DDBJ whole genome shotgun (WGS) entry which is preliminary data.</text>
</comment>
<dbReference type="VEuPathDB" id="FungiDB:P174DRAFT_165103"/>
<keyword evidence="2" id="KW-1185">Reference proteome</keyword>
<dbReference type="RefSeq" id="XP_024682515.1">
    <property type="nucleotide sequence ID" value="XM_024821213.1"/>
</dbReference>
<name>A0A2I1C8G4_ASPN1</name>